<feature type="domain" description="Type IV pilin Tt1218-like" evidence="2">
    <location>
        <begin position="28"/>
        <end position="102"/>
    </location>
</feature>
<evidence type="ECO:0000313" key="3">
    <source>
        <dbReference type="EMBL" id="TWI70209.1"/>
    </source>
</evidence>
<name>A0A562RMH8_9BURK</name>
<dbReference type="InterPro" id="IPR012902">
    <property type="entry name" value="N_methyl_site"/>
</dbReference>
<comment type="caution">
    <text evidence="3">The sequence shown here is derived from an EMBL/GenBank/DDBJ whole genome shotgun (WGS) entry which is preliminary data.</text>
</comment>
<evidence type="ECO:0000259" key="2">
    <source>
        <dbReference type="Pfam" id="PF22150"/>
    </source>
</evidence>
<keyword evidence="1" id="KW-0472">Membrane</keyword>
<gene>
    <name evidence="3" type="ORF">IP91_01291</name>
</gene>
<evidence type="ECO:0000313" key="4">
    <source>
        <dbReference type="Proteomes" id="UP000318431"/>
    </source>
</evidence>
<sequence>MRQAAGFTLLEILIAVFVLALGLIGGTAMQLHAMRTRHESALLSSAVRVASSLADRMRANAAQLPAYLAIDYDAHAEPSPAPPANLCLATPCDAAGLASLDAYELKRQVRATFPAGRARVCRDAQMWAGGSLRWDCSGEPSAPVVVKVGWRGKRPDGTPDTDAAGSYAPGVAIAVGAAP</sequence>
<dbReference type="EMBL" id="VLLB01000001">
    <property type="protein sequence ID" value="TWI70209.1"/>
    <property type="molecule type" value="Genomic_DNA"/>
</dbReference>
<organism evidence="3 4">
    <name type="scientific">Pseudoduganella lurida</name>
    <dbReference type="NCBI Taxonomy" id="1036180"/>
    <lineage>
        <taxon>Bacteria</taxon>
        <taxon>Pseudomonadati</taxon>
        <taxon>Pseudomonadota</taxon>
        <taxon>Betaproteobacteria</taxon>
        <taxon>Burkholderiales</taxon>
        <taxon>Oxalobacteraceae</taxon>
        <taxon>Telluria group</taxon>
        <taxon>Pseudoduganella</taxon>
    </lineage>
</organism>
<dbReference type="NCBIfam" id="TIGR02532">
    <property type="entry name" value="IV_pilin_GFxxxE"/>
    <property type="match status" value="1"/>
</dbReference>
<keyword evidence="1" id="KW-1133">Transmembrane helix</keyword>
<dbReference type="Proteomes" id="UP000318431">
    <property type="component" value="Unassembled WGS sequence"/>
</dbReference>
<reference evidence="3 4" key="1">
    <citation type="journal article" date="2015" name="Stand. Genomic Sci.">
        <title>Genomic Encyclopedia of Bacterial and Archaeal Type Strains, Phase III: the genomes of soil and plant-associated and newly described type strains.</title>
        <authorList>
            <person name="Whitman W.B."/>
            <person name="Woyke T."/>
            <person name="Klenk H.P."/>
            <person name="Zhou Y."/>
            <person name="Lilburn T.G."/>
            <person name="Beck B.J."/>
            <person name="De Vos P."/>
            <person name="Vandamme P."/>
            <person name="Eisen J.A."/>
            <person name="Garrity G."/>
            <person name="Hugenholtz P."/>
            <person name="Kyrpides N.C."/>
        </authorList>
    </citation>
    <scope>NUCLEOTIDE SEQUENCE [LARGE SCALE GENOMIC DNA]</scope>
    <source>
        <strain evidence="3 4">CGMCC 1.10822</strain>
    </source>
</reference>
<keyword evidence="4" id="KW-1185">Reference proteome</keyword>
<proteinExistence type="predicted"/>
<feature type="transmembrane region" description="Helical" evidence="1">
    <location>
        <begin position="6"/>
        <end position="28"/>
    </location>
</feature>
<dbReference type="AlphaFoldDB" id="A0A562RMH8"/>
<dbReference type="InterPro" id="IPR054402">
    <property type="entry name" value="Tt1218-like_dom"/>
</dbReference>
<dbReference type="NCBIfam" id="TIGR02523">
    <property type="entry name" value="type_IV_pilV"/>
    <property type="match status" value="1"/>
</dbReference>
<protein>
    <submittedName>
        <fullName evidence="3">Type IV pilus assembly protein PilV</fullName>
    </submittedName>
</protein>
<dbReference type="OrthoDB" id="8724817at2"/>
<dbReference type="Pfam" id="PF07963">
    <property type="entry name" value="N_methyl"/>
    <property type="match status" value="1"/>
</dbReference>
<dbReference type="RefSeq" id="WP_145647891.1">
    <property type="nucleotide sequence ID" value="NZ_VLLB01000001.1"/>
</dbReference>
<keyword evidence="1" id="KW-0812">Transmembrane</keyword>
<accession>A0A562RMH8</accession>
<dbReference type="InterPro" id="IPR013362">
    <property type="entry name" value="Pilus_4_PilV"/>
</dbReference>
<evidence type="ECO:0000256" key="1">
    <source>
        <dbReference type="SAM" id="Phobius"/>
    </source>
</evidence>
<dbReference type="Pfam" id="PF22150">
    <property type="entry name" value="Tt1218-like"/>
    <property type="match status" value="1"/>
</dbReference>